<keyword evidence="5" id="KW-1185">Reference proteome</keyword>
<evidence type="ECO:0000259" key="3">
    <source>
        <dbReference type="Pfam" id="PF12248"/>
    </source>
</evidence>
<proteinExistence type="predicted"/>
<feature type="compositionally biased region" description="Polar residues" evidence="1">
    <location>
        <begin position="305"/>
        <end position="326"/>
    </location>
</feature>
<protein>
    <recommendedName>
        <fullName evidence="3">Farnesoic acid O-methyl transferase domain-containing protein</fullName>
    </recommendedName>
</protein>
<feature type="transmembrane region" description="Helical" evidence="2">
    <location>
        <begin position="381"/>
        <end position="404"/>
    </location>
</feature>
<keyword evidence="2" id="KW-0472">Membrane</keyword>
<comment type="caution">
    <text evidence="4">The sequence shown here is derived from an EMBL/GenBank/DDBJ whole genome shotgun (WGS) entry which is preliminary data.</text>
</comment>
<evidence type="ECO:0000256" key="2">
    <source>
        <dbReference type="SAM" id="Phobius"/>
    </source>
</evidence>
<keyword evidence="2" id="KW-1133">Transmembrane helix</keyword>
<dbReference type="PANTHER" id="PTHR36695:SF12">
    <property type="entry name" value="AGAP008648-PA"/>
    <property type="match status" value="1"/>
</dbReference>
<gene>
    <name evidence="4" type="ORF">MEDL_52202</name>
</gene>
<dbReference type="Pfam" id="PF12248">
    <property type="entry name" value="Methyltransf_FA"/>
    <property type="match status" value="1"/>
</dbReference>
<feature type="domain" description="Farnesoic acid O-methyl transferase" evidence="3">
    <location>
        <begin position="26"/>
        <end position="155"/>
    </location>
</feature>
<sequence>MHHISHLRLMEKKYFSTPDTRSYTIVSNQGVSADDRLMTFKVKACSHAYVGLMSGQTETDPLYEIVLGGMRNTYSKIRAGKEYRLPDLDNIDGPIVNCSHYVEFWIIWNDYTITVGLGLQVTRSVFLTWTSSDRLLAIKNIGIATGFGDTGEWTFYTKDKTSTNEGTTTEGTTTDGTTTGFTTTDGTTTDGTTTGFTTTDGTTTEGTTTDGSNNCAGQTTEGTTTEDQTTEAQTPEGTTTESTTTDGTLSAGTTTEGLTIDGTTNEGHAIEDTTTEGQTTEGQTSEAKTTEGTTTEGRTTISSTNEGQTNDGTATEDTPAEGTTSDGCTEYCTKSCTCKCEESFGTTTSSTPVTQYKVDKKTLSSYKRRYQSASDPRKSSFYIGCVGITVLVVSCAFVVILDFVPRA</sequence>
<dbReference type="Proteomes" id="UP000683360">
    <property type="component" value="Unassembled WGS sequence"/>
</dbReference>
<accession>A0A8S3U8T2</accession>
<name>A0A8S3U8T2_MYTED</name>
<evidence type="ECO:0000256" key="1">
    <source>
        <dbReference type="SAM" id="MobiDB-lite"/>
    </source>
</evidence>
<feature type="compositionally biased region" description="Low complexity" evidence="1">
    <location>
        <begin position="275"/>
        <end position="304"/>
    </location>
</feature>
<dbReference type="InterPro" id="IPR022041">
    <property type="entry name" value="Methyltransf_FA"/>
</dbReference>
<dbReference type="AlphaFoldDB" id="A0A8S3U8T2"/>
<keyword evidence="2" id="KW-0812">Transmembrane</keyword>
<evidence type="ECO:0000313" key="5">
    <source>
        <dbReference type="Proteomes" id="UP000683360"/>
    </source>
</evidence>
<organism evidence="4 5">
    <name type="scientific">Mytilus edulis</name>
    <name type="common">Blue mussel</name>
    <dbReference type="NCBI Taxonomy" id="6550"/>
    <lineage>
        <taxon>Eukaryota</taxon>
        <taxon>Metazoa</taxon>
        <taxon>Spiralia</taxon>
        <taxon>Lophotrochozoa</taxon>
        <taxon>Mollusca</taxon>
        <taxon>Bivalvia</taxon>
        <taxon>Autobranchia</taxon>
        <taxon>Pteriomorphia</taxon>
        <taxon>Mytilida</taxon>
        <taxon>Mytiloidea</taxon>
        <taxon>Mytilidae</taxon>
        <taxon>Mytilinae</taxon>
        <taxon>Mytilus</taxon>
    </lineage>
</organism>
<feature type="region of interest" description="Disordered" evidence="1">
    <location>
        <begin position="158"/>
        <end position="326"/>
    </location>
</feature>
<dbReference type="PANTHER" id="PTHR36695">
    <property type="entry name" value="AGAP008648-PA"/>
    <property type="match status" value="1"/>
</dbReference>
<reference evidence="4" key="1">
    <citation type="submission" date="2021-03" db="EMBL/GenBank/DDBJ databases">
        <authorList>
            <person name="Bekaert M."/>
        </authorList>
    </citation>
    <scope>NUCLEOTIDE SEQUENCE</scope>
</reference>
<dbReference type="OrthoDB" id="6162296at2759"/>
<dbReference type="EMBL" id="CAJPWZ010002539">
    <property type="protein sequence ID" value="CAG2239885.1"/>
    <property type="molecule type" value="Genomic_DNA"/>
</dbReference>
<evidence type="ECO:0000313" key="4">
    <source>
        <dbReference type="EMBL" id="CAG2239885.1"/>
    </source>
</evidence>
<feature type="compositionally biased region" description="Low complexity" evidence="1">
    <location>
        <begin position="166"/>
        <end position="264"/>
    </location>
</feature>